<dbReference type="EMBL" id="JH994043">
    <property type="protein sequence ID" value="ELQ74388.1"/>
    <property type="molecule type" value="Genomic_DNA"/>
</dbReference>
<proteinExistence type="predicted"/>
<organism evidence="2 3">
    <name type="scientific">Trachipleistophora hominis</name>
    <name type="common">Microsporidian parasite</name>
    <dbReference type="NCBI Taxonomy" id="72359"/>
    <lineage>
        <taxon>Eukaryota</taxon>
        <taxon>Fungi</taxon>
        <taxon>Fungi incertae sedis</taxon>
        <taxon>Microsporidia</taxon>
        <taxon>Pleistophoridae</taxon>
        <taxon>Trachipleistophora</taxon>
    </lineage>
</organism>
<accession>L7JSC9</accession>
<evidence type="ECO:0000313" key="3">
    <source>
        <dbReference type="Proteomes" id="UP000011185"/>
    </source>
</evidence>
<keyword evidence="1" id="KW-0472">Membrane</keyword>
<name>L7JSC9_TRAHO</name>
<dbReference type="InParanoid" id="L7JSC9"/>
<keyword evidence="1" id="KW-0812">Transmembrane</keyword>
<reference evidence="2 3" key="1">
    <citation type="journal article" date="2012" name="PLoS Pathog.">
        <title>The genome of the obligate intracellular parasite Trachipleistophora hominis: new insights into microsporidian genome dynamics and reductive evolution.</title>
        <authorList>
            <person name="Heinz E."/>
            <person name="Williams T.A."/>
            <person name="Nakjang S."/>
            <person name="Noel C.J."/>
            <person name="Swan D.C."/>
            <person name="Goldberg A.V."/>
            <person name="Harris S.R."/>
            <person name="Weinmaier T."/>
            <person name="Markert S."/>
            <person name="Becher D."/>
            <person name="Bernhardt J."/>
            <person name="Dagan T."/>
            <person name="Hacker C."/>
            <person name="Lucocq J.M."/>
            <person name="Schweder T."/>
            <person name="Rattei T."/>
            <person name="Hall N."/>
            <person name="Hirt R.P."/>
            <person name="Embley T.M."/>
        </authorList>
    </citation>
    <scope>NUCLEOTIDE SEQUENCE [LARGE SCALE GENOMIC DNA]</scope>
</reference>
<protein>
    <submittedName>
        <fullName evidence="2">Uncharacterized protein</fullName>
    </submittedName>
</protein>
<evidence type="ECO:0000256" key="1">
    <source>
        <dbReference type="SAM" id="Phobius"/>
    </source>
</evidence>
<dbReference type="VEuPathDB" id="MicrosporidiaDB:THOM_2686"/>
<evidence type="ECO:0000313" key="2">
    <source>
        <dbReference type="EMBL" id="ELQ74388.1"/>
    </source>
</evidence>
<dbReference type="AlphaFoldDB" id="L7JSC9"/>
<gene>
    <name evidence="2" type="ORF">THOM_2686</name>
</gene>
<dbReference type="Proteomes" id="UP000011185">
    <property type="component" value="Unassembled WGS sequence"/>
</dbReference>
<keyword evidence="3" id="KW-1185">Reference proteome</keyword>
<dbReference type="HOGENOM" id="CLU_2110652_0_0_1"/>
<sequence>MSFTPRNSECDTLSDTQKEFEFDREDNQDIDYTGTSNARYRASNNYGEVRTSNLISRCTGIMNMCDETELLNMIILIFCFVLILLCLKKIATMTKRKNRRGPYALDKEQKFKSMV</sequence>
<keyword evidence="1" id="KW-1133">Transmembrane helix</keyword>
<feature type="transmembrane region" description="Helical" evidence="1">
    <location>
        <begin position="70"/>
        <end position="87"/>
    </location>
</feature>